<dbReference type="Proteomes" id="UP000635726">
    <property type="component" value="Unassembled WGS sequence"/>
</dbReference>
<feature type="transmembrane region" description="Helical" evidence="9">
    <location>
        <begin position="27"/>
        <end position="47"/>
    </location>
</feature>
<feature type="transmembrane region" description="Helical" evidence="9">
    <location>
        <begin position="67"/>
        <end position="94"/>
    </location>
</feature>
<gene>
    <name evidence="11" type="primary">cysU</name>
    <name evidence="11" type="ORF">GCM10008939_30670</name>
</gene>
<evidence type="ECO:0000313" key="12">
    <source>
        <dbReference type="Proteomes" id="UP000635726"/>
    </source>
</evidence>
<evidence type="ECO:0000256" key="3">
    <source>
        <dbReference type="ARBA" id="ARBA00022448"/>
    </source>
</evidence>
<comment type="caution">
    <text evidence="11">The sequence shown here is derived from an EMBL/GenBank/DDBJ whole genome shotgun (WGS) entry which is preliminary data.</text>
</comment>
<organism evidence="11 12">
    <name type="scientific">Deinococcus aquiradiocola</name>
    <dbReference type="NCBI Taxonomy" id="393059"/>
    <lineage>
        <taxon>Bacteria</taxon>
        <taxon>Thermotogati</taxon>
        <taxon>Deinococcota</taxon>
        <taxon>Deinococci</taxon>
        <taxon>Deinococcales</taxon>
        <taxon>Deinococcaceae</taxon>
        <taxon>Deinococcus</taxon>
    </lineage>
</organism>
<comment type="function">
    <text evidence="8">Part of the ABC transporter complex CysAWTP (TC 3.A.1.6.1) involved in sulfate/thiosulfate import. Probably responsible for the translocation of the substrate across the membrane.</text>
</comment>
<dbReference type="RefSeq" id="WP_188964182.1">
    <property type="nucleotide sequence ID" value="NZ_BMOE01000013.1"/>
</dbReference>
<dbReference type="SUPFAM" id="SSF161098">
    <property type="entry name" value="MetI-like"/>
    <property type="match status" value="1"/>
</dbReference>
<keyword evidence="4 9" id="KW-0812">Transmembrane</keyword>
<name>A0A917UTM8_9DEIO</name>
<proteinExistence type="inferred from homology"/>
<dbReference type="InterPro" id="IPR011865">
    <property type="entry name" value="CysT_permease"/>
</dbReference>
<dbReference type="InterPro" id="IPR035906">
    <property type="entry name" value="MetI-like_sf"/>
</dbReference>
<dbReference type="AlphaFoldDB" id="A0A917UTM8"/>
<reference evidence="11" key="1">
    <citation type="journal article" date="2014" name="Int. J. Syst. Evol. Microbiol.">
        <title>Complete genome sequence of Corynebacterium casei LMG S-19264T (=DSM 44701T), isolated from a smear-ripened cheese.</title>
        <authorList>
            <consortium name="US DOE Joint Genome Institute (JGI-PGF)"/>
            <person name="Walter F."/>
            <person name="Albersmeier A."/>
            <person name="Kalinowski J."/>
            <person name="Ruckert C."/>
        </authorList>
    </citation>
    <scope>NUCLEOTIDE SEQUENCE</scope>
    <source>
        <strain evidence="11">JCM 14371</strain>
    </source>
</reference>
<evidence type="ECO:0000256" key="6">
    <source>
        <dbReference type="ARBA" id="ARBA00023032"/>
    </source>
</evidence>
<sequence length="288" mass="30547">MTSPAAPLPAPTGRTRRHVLPGLNLTLGYALLYLSVLVIVPLAGLVLRASGLGLAGFWREVSAPRVLTALGVSFGTALAASLINVLLGLLIAWTLTRYWVPGRRLIDALIDLPFALPTAVAGITLTALLAPNGWIGQLLAQHDLRVVYTRTGIVIALIFIGLPFVVRSLQPVLEDLGHEQEEAAWSLGASPVQTFMRVILPELLPALLSGFTLALARTVGEYGSVVFISGNLPFKTEIAPLLIVSKLEQYNYAGAAAVAVVMLLVSVTLLLVANTVQARLVRRSGTAV</sequence>
<dbReference type="InterPro" id="IPR005667">
    <property type="entry name" value="Sulph_transpt2"/>
</dbReference>
<feature type="transmembrane region" description="Helical" evidence="9">
    <location>
        <begin position="147"/>
        <end position="166"/>
    </location>
</feature>
<dbReference type="CDD" id="cd06261">
    <property type="entry name" value="TM_PBP2"/>
    <property type="match status" value="1"/>
</dbReference>
<keyword evidence="6 9" id="KW-0764">Sulfate transport</keyword>
<dbReference type="Gene3D" id="1.10.3720.10">
    <property type="entry name" value="MetI-like"/>
    <property type="match status" value="1"/>
</dbReference>
<dbReference type="NCBIfam" id="TIGR02139">
    <property type="entry name" value="permease_CysT"/>
    <property type="match status" value="1"/>
</dbReference>
<keyword evidence="5 9" id="KW-1133">Transmembrane helix</keyword>
<feature type="domain" description="ABC transmembrane type-1" evidence="10">
    <location>
        <begin position="70"/>
        <end position="273"/>
    </location>
</feature>
<evidence type="ECO:0000256" key="4">
    <source>
        <dbReference type="ARBA" id="ARBA00022692"/>
    </source>
</evidence>
<keyword evidence="7 9" id="KW-0472">Membrane</keyword>
<comment type="subunit">
    <text evidence="2">The complex is composed of two ATP-binding proteins (CysA), two transmembrane proteins (CysT and CysW) and a solute-binding protein (CysP).</text>
</comment>
<keyword evidence="3 9" id="KW-0813">Transport</keyword>
<comment type="function">
    <text evidence="9">Part of the ABC transporter complex (TC 3.A.1.6.1) involved in sulfate/thiosulfate import.</text>
</comment>
<evidence type="ECO:0000256" key="8">
    <source>
        <dbReference type="ARBA" id="ARBA00025323"/>
    </source>
</evidence>
<comment type="caution">
    <text evidence="9">Lacks conserved residue(s) required for the propagation of feature annotation.</text>
</comment>
<evidence type="ECO:0000256" key="2">
    <source>
        <dbReference type="ARBA" id="ARBA00011779"/>
    </source>
</evidence>
<dbReference type="PANTHER" id="PTHR30406:SF8">
    <property type="entry name" value="SULFATE TRANSPORT SYSTEM PERMEASE PROTEIN CYST"/>
    <property type="match status" value="1"/>
</dbReference>
<dbReference type="GO" id="GO:0005886">
    <property type="term" value="C:plasma membrane"/>
    <property type="evidence" value="ECO:0007669"/>
    <property type="project" value="InterPro"/>
</dbReference>
<evidence type="ECO:0000256" key="7">
    <source>
        <dbReference type="ARBA" id="ARBA00023136"/>
    </source>
</evidence>
<dbReference type="PANTHER" id="PTHR30406">
    <property type="entry name" value="SULFATE TRANSPORT SYSTEM PERMEASE PROTEIN"/>
    <property type="match status" value="1"/>
</dbReference>
<dbReference type="NCBIfam" id="TIGR00969">
    <property type="entry name" value="3a0106s02"/>
    <property type="match status" value="1"/>
</dbReference>
<evidence type="ECO:0000256" key="9">
    <source>
        <dbReference type="RuleBase" id="RU366001"/>
    </source>
</evidence>
<feature type="transmembrane region" description="Helical" evidence="9">
    <location>
        <begin position="250"/>
        <end position="273"/>
    </location>
</feature>
<dbReference type="EMBL" id="BMOE01000013">
    <property type="protein sequence ID" value="GGJ84650.1"/>
    <property type="molecule type" value="Genomic_DNA"/>
</dbReference>
<dbReference type="FunFam" id="1.10.3720.10:FF:000004">
    <property type="entry name" value="Sulfate transport system permease protein CysT"/>
    <property type="match status" value="1"/>
</dbReference>
<feature type="transmembrane region" description="Helical" evidence="9">
    <location>
        <begin position="114"/>
        <end position="135"/>
    </location>
</feature>
<evidence type="ECO:0000313" key="11">
    <source>
        <dbReference type="EMBL" id="GGJ84650.1"/>
    </source>
</evidence>
<dbReference type="PROSITE" id="PS50928">
    <property type="entry name" value="ABC_TM1"/>
    <property type="match status" value="1"/>
</dbReference>
<comment type="similarity">
    <text evidence="9">Belongs to the binding-protein-dependent transport system permease family. CysTW subfamily.</text>
</comment>
<protein>
    <recommendedName>
        <fullName evidence="9">Sulfate transport system permease protein CysT</fullName>
    </recommendedName>
</protein>
<evidence type="ECO:0000259" key="10">
    <source>
        <dbReference type="PROSITE" id="PS50928"/>
    </source>
</evidence>
<dbReference type="Pfam" id="PF00528">
    <property type="entry name" value="BPD_transp_1"/>
    <property type="match status" value="1"/>
</dbReference>
<evidence type="ECO:0000256" key="5">
    <source>
        <dbReference type="ARBA" id="ARBA00022989"/>
    </source>
</evidence>
<keyword evidence="12" id="KW-1185">Reference proteome</keyword>
<dbReference type="InterPro" id="IPR000515">
    <property type="entry name" value="MetI-like"/>
</dbReference>
<evidence type="ECO:0000256" key="1">
    <source>
        <dbReference type="ARBA" id="ARBA00004141"/>
    </source>
</evidence>
<accession>A0A917UTM8</accession>
<reference evidence="11" key="2">
    <citation type="submission" date="2020-09" db="EMBL/GenBank/DDBJ databases">
        <authorList>
            <person name="Sun Q."/>
            <person name="Ohkuma M."/>
        </authorList>
    </citation>
    <scope>NUCLEOTIDE SEQUENCE</scope>
    <source>
        <strain evidence="11">JCM 14371</strain>
    </source>
</reference>
<comment type="subcellular location">
    <subcellularLocation>
        <location evidence="1">Membrane</location>
        <topology evidence="1">Multi-pass membrane protein</topology>
    </subcellularLocation>
</comment>
<dbReference type="GO" id="GO:0015419">
    <property type="term" value="F:ABC-type sulfate transporter activity"/>
    <property type="evidence" value="ECO:0007669"/>
    <property type="project" value="UniProtKB-UniRule"/>
</dbReference>